<reference evidence="6" key="2">
    <citation type="submission" date="2021-10" db="EMBL/GenBank/DDBJ databases">
        <title>Phylogenomics reveals ancestral predisposition of the termite-cultivated fungus Termitomyces towards a domesticated lifestyle.</title>
        <authorList>
            <person name="Auxier B."/>
            <person name="Grum-Grzhimaylo A."/>
            <person name="Cardenas M.E."/>
            <person name="Lodge J.D."/>
            <person name="Laessoe T."/>
            <person name="Pedersen O."/>
            <person name="Smith M.E."/>
            <person name="Kuyper T.W."/>
            <person name="Franco-Molano E.A."/>
            <person name="Baroni T.J."/>
            <person name="Aanen D.K."/>
        </authorList>
    </citation>
    <scope>NUCLEOTIDE SEQUENCE</scope>
    <source>
        <strain evidence="6">AP01</strain>
        <tissue evidence="6">Mycelium</tissue>
    </source>
</reference>
<comment type="similarity">
    <text evidence="1">Belongs to the histone deacetylase family. HD type 1 subfamily.</text>
</comment>
<name>A0A9P7G8L1_9AGAR</name>
<dbReference type="Proteomes" id="UP000775547">
    <property type="component" value="Unassembled WGS sequence"/>
</dbReference>
<evidence type="ECO:0000313" key="7">
    <source>
        <dbReference type="Proteomes" id="UP000775547"/>
    </source>
</evidence>
<dbReference type="PANTHER" id="PTHR10625:SF2">
    <property type="entry name" value="HISTONE DEACETYLASE"/>
    <property type="match status" value="1"/>
</dbReference>
<dbReference type="PANTHER" id="PTHR10625">
    <property type="entry name" value="HISTONE DEACETYLASE HDAC1-RELATED"/>
    <property type="match status" value="1"/>
</dbReference>
<dbReference type="OrthoDB" id="1918432at2759"/>
<protein>
    <recommendedName>
        <fullName evidence="2">histone deacetylase</fullName>
        <ecNumber evidence="2">3.5.1.98</ecNumber>
    </recommendedName>
</protein>
<reference evidence="6" key="1">
    <citation type="submission" date="2020-07" db="EMBL/GenBank/DDBJ databases">
        <authorList>
            <person name="Nieuwenhuis M."/>
            <person name="Van De Peppel L.J.J."/>
        </authorList>
    </citation>
    <scope>NUCLEOTIDE SEQUENCE</scope>
    <source>
        <strain evidence="6">AP01</strain>
        <tissue evidence="6">Mycelium</tissue>
    </source>
</reference>
<dbReference type="GO" id="GO:0070210">
    <property type="term" value="C:Rpd3L-Expanded complex"/>
    <property type="evidence" value="ECO:0007669"/>
    <property type="project" value="TreeGrafter"/>
</dbReference>
<keyword evidence="7" id="KW-1185">Reference proteome</keyword>
<dbReference type="InterPro" id="IPR023801">
    <property type="entry name" value="His_deacetylse_dom"/>
</dbReference>
<dbReference type="InterPro" id="IPR000286">
    <property type="entry name" value="HDACs"/>
</dbReference>
<dbReference type="EC" id="3.5.1.98" evidence="2"/>
<evidence type="ECO:0000256" key="4">
    <source>
        <dbReference type="ARBA" id="ARBA00022853"/>
    </source>
</evidence>
<dbReference type="AlphaFoldDB" id="A0A9P7G8L1"/>
<evidence type="ECO:0000259" key="5">
    <source>
        <dbReference type="Pfam" id="PF00850"/>
    </source>
</evidence>
<dbReference type="InterPro" id="IPR003084">
    <property type="entry name" value="HDAC_I/II"/>
</dbReference>
<evidence type="ECO:0000256" key="2">
    <source>
        <dbReference type="ARBA" id="ARBA00012111"/>
    </source>
</evidence>
<dbReference type="SUPFAM" id="SSF52768">
    <property type="entry name" value="Arginase/deacetylase"/>
    <property type="match status" value="1"/>
</dbReference>
<comment type="caution">
    <text evidence="6">The sequence shown here is derived from an EMBL/GenBank/DDBJ whole genome shotgun (WGS) entry which is preliminary data.</text>
</comment>
<proteinExistence type="inferred from homology"/>
<evidence type="ECO:0000256" key="3">
    <source>
        <dbReference type="ARBA" id="ARBA00022801"/>
    </source>
</evidence>
<accession>A0A9P7G8L1</accession>
<organism evidence="6 7">
    <name type="scientific">Asterophora parasitica</name>
    <dbReference type="NCBI Taxonomy" id="117018"/>
    <lineage>
        <taxon>Eukaryota</taxon>
        <taxon>Fungi</taxon>
        <taxon>Dikarya</taxon>
        <taxon>Basidiomycota</taxon>
        <taxon>Agaricomycotina</taxon>
        <taxon>Agaricomycetes</taxon>
        <taxon>Agaricomycetidae</taxon>
        <taxon>Agaricales</taxon>
        <taxon>Tricholomatineae</taxon>
        <taxon>Lyophyllaceae</taxon>
        <taxon>Asterophora</taxon>
    </lineage>
</organism>
<gene>
    <name evidence="6" type="ORF">DXG03_002340</name>
</gene>
<dbReference type="InterPro" id="IPR037138">
    <property type="entry name" value="His_deacetylse_dom_sf"/>
</dbReference>
<sequence length="542" mass="60589">MFNAETTEDAGAYTYGYGHPMKPHRVRVTHDLVNAYGMLDKMHILKPKKASPETMSSFHTDEYIHFLNRVTPESAEELTYHGTRFGEDNPAFEGVFEFCSISAGGSIGAAQRIASGAADIAINWAGGLHHAKKREASGFCYINDIVLGILELLRTYPRVLYIDIDCHHGDGVEEAFYTTDRVMTCSFHKFGEYFPGTGTQEDRGRGKGKGYAINVPLKDGITDESYKSVFEPIISKILEVYRPSAVVLQCGTDSLSGDKLGCFNLTMQGHAHCVQFLRQQNVPLILLGGGGYTVKNVARTWAYETACALGIEDTLDPHLPWNEYFEWFGPRYRLEVVGSNMEDLNIKDGSLDKVRITALEQLQELIHAPSVGMHDVPGESLGQHLGFTRDEEEGRDALDSRLAQHVRYVYDLQASDSSETSDDDNSWDSDESLSSLRASSLRSNRHPKIQSSRPRMSLLTGQYFDVPSQEHGFSHFEHGAVPGKTAKRRFFQSAARWDDSIESVILAKQRVSPVPLADVMERGGRHMGEEDIEDWEDMQVET</sequence>
<dbReference type="EMBL" id="JABCKV010000166">
    <property type="protein sequence ID" value="KAG5642682.1"/>
    <property type="molecule type" value="Genomic_DNA"/>
</dbReference>
<dbReference type="Pfam" id="PF00850">
    <property type="entry name" value="Hist_deacetyl"/>
    <property type="match status" value="1"/>
</dbReference>
<keyword evidence="4" id="KW-0156">Chromatin regulator</keyword>
<dbReference type="PRINTS" id="PR01271">
    <property type="entry name" value="HISDACETLASE"/>
</dbReference>
<dbReference type="PRINTS" id="PR01270">
    <property type="entry name" value="HDASUPER"/>
</dbReference>
<keyword evidence="3" id="KW-0378">Hydrolase</keyword>
<dbReference type="Gene3D" id="3.40.800.20">
    <property type="entry name" value="Histone deacetylase domain"/>
    <property type="match status" value="1"/>
</dbReference>
<feature type="domain" description="Histone deacetylase" evidence="5">
    <location>
        <begin position="19"/>
        <end position="306"/>
    </location>
</feature>
<dbReference type="GO" id="GO:0031507">
    <property type="term" value="P:heterochromatin formation"/>
    <property type="evidence" value="ECO:0007669"/>
    <property type="project" value="TreeGrafter"/>
</dbReference>
<evidence type="ECO:0000256" key="1">
    <source>
        <dbReference type="ARBA" id="ARBA00006457"/>
    </source>
</evidence>
<evidence type="ECO:0000313" key="6">
    <source>
        <dbReference type="EMBL" id="KAG5642682.1"/>
    </source>
</evidence>
<dbReference type="GO" id="GO:0141221">
    <property type="term" value="F:histone deacetylase activity, hydrolytic mechanism"/>
    <property type="evidence" value="ECO:0007669"/>
    <property type="project" value="UniProtKB-EC"/>
</dbReference>
<dbReference type="InterPro" id="IPR023696">
    <property type="entry name" value="Ureohydrolase_dom_sf"/>
</dbReference>